<name>A0A4R6G3F7_9BURK</name>
<evidence type="ECO:0008006" key="4">
    <source>
        <dbReference type="Google" id="ProtNLM"/>
    </source>
</evidence>
<dbReference type="Gene3D" id="3.40.50.10610">
    <property type="entry name" value="ABC-type transport auxiliary lipoprotein component"/>
    <property type="match status" value="1"/>
</dbReference>
<dbReference type="Proteomes" id="UP000294737">
    <property type="component" value="Unassembled WGS sequence"/>
</dbReference>
<organism evidence="2 3">
    <name type="scientific">Herminiimonas fonticola</name>
    <dbReference type="NCBI Taxonomy" id="303380"/>
    <lineage>
        <taxon>Bacteria</taxon>
        <taxon>Pseudomonadati</taxon>
        <taxon>Pseudomonadota</taxon>
        <taxon>Betaproteobacteria</taxon>
        <taxon>Burkholderiales</taxon>
        <taxon>Oxalobacteraceae</taxon>
        <taxon>Herminiimonas</taxon>
    </lineage>
</organism>
<evidence type="ECO:0000256" key="1">
    <source>
        <dbReference type="SAM" id="SignalP"/>
    </source>
</evidence>
<evidence type="ECO:0000313" key="2">
    <source>
        <dbReference type="EMBL" id="TDN88936.1"/>
    </source>
</evidence>
<keyword evidence="1" id="KW-0732">Signal</keyword>
<proteinExistence type="predicted"/>
<dbReference type="EMBL" id="SNWF01000006">
    <property type="protein sequence ID" value="TDN88936.1"/>
    <property type="molecule type" value="Genomic_DNA"/>
</dbReference>
<keyword evidence="3" id="KW-1185">Reference proteome</keyword>
<dbReference type="OrthoDB" id="1014694at2"/>
<dbReference type="InterPro" id="IPR008517">
    <property type="entry name" value="GNA1162-like"/>
</dbReference>
<feature type="signal peptide" evidence="1">
    <location>
        <begin position="1"/>
        <end position="21"/>
    </location>
</feature>
<dbReference type="Pfam" id="PF05643">
    <property type="entry name" value="GNA1162-like"/>
    <property type="match status" value="1"/>
</dbReference>
<evidence type="ECO:0000313" key="3">
    <source>
        <dbReference type="Proteomes" id="UP000294737"/>
    </source>
</evidence>
<dbReference type="RefSeq" id="WP_112992827.1">
    <property type="nucleotide sequence ID" value="NZ_PTLZ01000004.1"/>
</dbReference>
<gene>
    <name evidence="2" type="ORF">EV677_2523</name>
</gene>
<dbReference type="PROSITE" id="PS51257">
    <property type="entry name" value="PROKAR_LIPOPROTEIN"/>
    <property type="match status" value="1"/>
</dbReference>
<feature type="chain" id="PRO_5020795572" description="Lipoprotein" evidence="1">
    <location>
        <begin position="22"/>
        <end position="222"/>
    </location>
</feature>
<dbReference type="AlphaFoldDB" id="A0A4R6G3F7"/>
<comment type="caution">
    <text evidence="2">The sequence shown here is derived from an EMBL/GenBank/DDBJ whole genome shotgun (WGS) entry which is preliminary data.</text>
</comment>
<sequence>MSRNFKLLLACFFVLSISGCATQMQKKSDYTALRTEAPRSILVVPVINRSVEVNAPDYFLSTISRPLAERGYYVFPVHLVKRMMEDDGLGDANMVHVGEPQQLGKMFGSDSVMYVTIERWDAQYIVFATTVTVELKYVLKSTSSGQTLWQNSQKLVYQPQNNNSGGGLAGLIAQAVTAAIAKAAPNYVPLAQQANMQAINTKGQGLPAGPYIDLYQKDQADF</sequence>
<protein>
    <recommendedName>
        <fullName evidence="4">Lipoprotein</fullName>
    </recommendedName>
</protein>
<accession>A0A4R6G3F7</accession>
<reference evidence="2 3" key="1">
    <citation type="submission" date="2019-03" db="EMBL/GenBank/DDBJ databases">
        <title>Genomic Encyclopedia of Type Strains, Phase IV (KMG-IV): sequencing the most valuable type-strain genomes for metagenomic binning, comparative biology and taxonomic classification.</title>
        <authorList>
            <person name="Goeker M."/>
        </authorList>
    </citation>
    <scope>NUCLEOTIDE SEQUENCE [LARGE SCALE GENOMIC DNA]</scope>
    <source>
        <strain evidence="2 3">DSM 18555</strain>
    </source>
</reference>